<accession>A0ABT9ZTT5</accession>
<keyword evidence="4" id="KW-0645">Protease</keyword>
<dbReference type="SUPFAM" id="SSF56601">
    <property type="entry name" value="beta-lactamase/transpeptidase-like"/>
    <property type="match status" value="1"/>
</dbReference>
<dbReference type="PANTHER" id="PTHR30023">
    <property type="entry name" value="D-ALANYL-D-ALANINE CARBOXYPEPTIDASE"/>
    <property type="match status" value="1"/>
</dbReference>
<feature type="signal peptide" evidence="3">
    <location>
        <begin position="1"/>
        <end position="23"/>
    </location>
</feature>
<keyword evidence="2 4" id="KW-0378">Hydrolase</keyword>
<gene>
    <name evidence="4" type="ORF">J2S74_002040</name>
</gene>
<dbReference type="Gene3D" id="3.40.710.10">
    <property type="entry name" value="DD-peptidase/beta-lactamase superfamily"/>
    <property type="match status" value="1"/>
</dbReference>
<dbReference type="InterPro" id="IPR000667">
    <property type="entry name" value="Peptidase_S13"/>
</dbReference>
<dbReference type="RefSeq" id="WP_307324935.1">
    <property type="nucleotide sequence ID" value="NZ_JAUSUG010000007.1"/>
</dbReference>
<evidence type="ECO:0000313" key="5">
    <source>
        <dbReference type="Proteomes" id="UP001230005"/>
    </source>
</evidence>
<comment type="similarity">
    <text evidence="1">Belongs to the peptidase S13 family.</text>
</comment>
<dbReference type="PANTHER" id="PTHR30023:SF0">
    <property type="entry name" value="PENICILLIN-SENSITIVE CARBOXYPEPTIDASE A"/>
    <property type="match status" value="1"/>
</dbReference>
<evidence type="ECO:0000313" key="4">
    <source>
        <dbReference type="EMBL" id="MDQ0254661.1"/>
    </source>
</evidence>
<keyword evidence="3" id="KW-0732">Signal</keyword>
<dbReference type="NCBIfam" id="TIGR00666">
    <property type="entry name" value="PBP4"/>
    <property type="match status" value="1"/>
</dbReference>
<protein>
    <submittedName>
        <fullName evidence="4">D-alanyl-D-alanine carboxypeptidase/D-alanyl-D-alanine-endopeptidase (Penicillin-binding protein 4)</fullName>
        <ecNumber evidence="4">3.4.16.4</ecNumber>
        <ecNumber evidence="4">3.4.21.-</ecNumber>
    </submittedName>
</protein>
<dbReference type="GO" id="GO:0009002">
    <property type="term" value="F:serine-type D-Ala-D-Ala carboxypeptidase activity"/>
    <property type="evidence" value="ECO:0007669"/>
    <property type="project" value="UniProtKB-EC"/>
</dbReference>
<comment type="caution">
    <text evidence="4">The sequence shown here is derived from an EMBL/GenBank/DDBJ whole genome shotgun (WGS) entry which is preliminary data.</text>
</comment>
<reference evidence="4 5" key="1">
    <citation type="submission" date="2023-07" db="EMBL/GenBank/DDBJ databases">
        <title>Genomic Encyclopedia of Type Strains, Phase IV (KMG-IV): sequencing the most valuable type-strain genomes for metagenomic binning, comparative biology and taxonomic classification.</title>
        <authorList>
            <person name="Goeker M."/>
        </authorList>
    </citation>
    <scope>NUCLEOTIDE SEQUENCE [LARGE SCALE GENOMIC DNA]</scope>
    <source>
        <strain evidence="4 5">DSM 9768</strain>
    </source>
</reference>
<name>A0ABT9ZTT5_9BACI</name>
<proteinExistence type="inferred from homology"/>
<dbReference type="PRINTS" id="PR00922">
    <property type="entry name" value="DADACBPTASE3"/>
</dbReference>
<evidence type="ECO:0000256" key="1">
    <source>
        <dbReference type="ARBA" id="ARBA00006096"/>
    </source>
</evidence>
<keyword evidence="5" id="KW-1185">Reference proteome</keyword>
<evidence type="ECO:0000256" key="2">
    <source>
        <dbReference type="ARBA" id="ARBA00022801"/>
    </source>
</evidence>
<dbReference type="EC" id="3.4.21.-" evidence="4"/>
<dbReference type="Pfam" id="PF02113">
    <property type="entry name" value="Peptidase_S13"/>
    <property type="match status" value="1"/>
</dbReference>
<sequence>MKHKFICIVTLFLLFLSSQPVDAIIIQDTIQKRLDEFFQREIDSKGAIAGVSVRSADTGKLLYDRKGDIRLRPASNLKLFTAAAALSTLGPDYTYKTEVLTDGYVRWKILHGNLYLKGRGDPTLTIDNLKALVKSIKEQNIKVIRGDLIGDDSWYDDIRYSIDLPWSDETYDYASQISPLTLSPNQDFDTGNIIVEVNPGHNLGEKGEIIIHPYTEYLQIVNNTETVSIDEKTEISMERTHGTNTVTINGKVSFNSKSVRKLIPVWEPTNLVVDVFKELLKEYGIVLLGDAKVGITPYENTELACNTSIPLSKILLPFMKYSNNTHGEMLVKEMGKKEKKEGSWEAGLQVLQSELKSFGIKTEALVLRDGSGISHINLVTANELTKLLFEIQDKDWFPVFMESLPVAGVKEKEVGGTLRYRLSDPSTKGKVFAKTGSLTTISSLSGYAKTKSGQKIIFSILLNNLTDDVNGKKMEDETISILMEL</sequence>
<dbReference type="EC" id="3.4.16.4" evidence="4"/>
<dbReference type="Gene3D" id="3.50.80.20">
    <property type="entry name" value="D-Ala-D-Ala carboxypeptidase C, peptidase S13"/>
    <property type="match status" value="1"/>
</dbReference>
<keyword evidence="4" id="KW-0121">Carboxypeptidase</keyword>
<evidence type="ECO:0000256" key="3">
    <source>
        <dbReference type="SAM" id="SignalP"/>
    </source>
</evidence>
<dbReference type="Proteomes" id="UP001230005">
    <property type="component" value="Unassembled WGS sequence"/>
</dbReference>
<organism evidence="4 5">
    <name type="scientific">Evansella vedderi</name>
    <dbReference type="NCBI Taxonomy" id="38282"/>
    <lineage>
        <taxon>Bacteria</taxon>
        <taxon>Bacillati</taxon>
        <taxon>Bacillota</taxon>
        <taxon>Bacilli</taxon>
        <taxon>Bacillales</taxon>
        <taxon>Bacillaceae</taxon>
        <taxon>Evansella</taxon>
    </lineage>
</organism>
<dbReference type="InterPro" id="IPR012338">
    <property type="entry name" value="Beta-lactam/transpept-like"/>
</dbReference>
<feature type="chain" id="PRO_5045881337" evidence="3">
    <location>
        <begin position="24"/>
        <end position="485"/>
    </location>
</feature>
<dbReference type="EMBL" id="JAUSUG010000007">
    <property type="protein sequence ID" value="MDQ0254661.1"/>
    <property type="molecule type" value="Genomic_DNA"/>
</dbReference>